<dbReference type="KEGG" id="mmob:F6R98_10765"/>
<gene>
    <name evidence="1" type="ORF">F6R98_10765</name>
</gene>
<protein>
    <recommendedName>
        <fullName evidence="3">DUF4376 domain-containing protein</fullName>
    </recommendedName>
</protein>
<reference evidence="1 2" key="1">
    <citation type="submission" date="2019-09" db="EMBL/GenBank/DDBJ databases">
        <title>Ecophysiology of the spiral-shaped methanotroph Methylospira mobilis as revealed by the complete genome sequence.</title>
        <authorList>
            <person name="Oshkin I.Y."/>
            <person name="Dedysh S.N."/>
            <person name="Miroshnikov K."/>
            <person name="Danilova O.V."/>
            <person name="Hakobyan A."/>
            <person name="Liesack W."/>
        </authorList>
    </citation>
    <scope>NUCLEOTIDE SEQUENCE [LARGE SCALE GENOMIC DNA]</scope>
    <source>
        <strain evidence="1 2">Shm1</strain>
    </source>
</reference>
<evidence type="ECO:0000313" key="1">
    <source>
        <dbReference type="EMBL" id="QFY43039.1"/>
    </source>
</evidence>
<sequence>MKLYAIFDKNGRHVDSVELQDNEAPPAGATEISETLYGHALRLDNGVPILVTIKNYALFDATGRHTGTVQLADTEAAPVGGIEIAANLLGTPLILVNAVPTPRPAADIEADQAALMLTASRNAALQHIDAECARAVGALKSGYPSDEILSWDQQLREALAFSADKTAATPMLSALATARGSTVDAVAQRVSNKAAAYAAASGTVIGNHQRLRAEIMAAIDMPALAAIDLTTGWPA</sequence>
<dbReference type="EMBL" id="CP044205">
    <property type="protein sequence ID" value="QFY43039.1"/>
    <property type="molecule type" value="Genomic_DNA"/>
</dbReference>
<evidence type="ECO:0008006" key="3">
    <source>
        <dbReference type="Google" id="ProtNLM"/>
    </source>
</evidence>
<accession>A0A5Q0BHL0</accession>
<proteinExistence type="predicted"/>
<evidence type="ECO:0000313" key="2">
    <source>
        <dbReference type="Proteomes" id="UP000325755"/>
    </source>
</evidence>
<keyword evidence="2" id="KW-1185">Reference proteome</keyword>
<organism evidence="1 2">
    <name type="scientific">Candidatus Methylospira mobilis</name>
    <dbReference type="NCBI Taxonomy" id="1808979"/>
    <lineage>
        <taxon>Bacteria</taxon>
        <taxon>Pseudomonadati</taxon>
        <taxon>Pseudomonadota</taxon>
        <taxon>Gammaproteobacteria</taxon>
        <taxon>Methylococcales</taxon>
        <taxon>Methylococcaceae</taxon>
        <taxon>Candidatus Methylospira</taxon>
    </lineage>
</organism>
<dbReference type="InParanoid" id="A0A5Q0BHL0"/>
<name>A0A5Q0BHL0_9GAMM</name>
<dbReference type="AlphaFoldDB" id="A0A5Q0BHL0"/>
<dbReference type="RefSeq" id="WP_153249022.1">
    <property type="nucleotide sequence ID" value="NZ_CP044205.1"/>
</dbReference>
<dbReference type="Proteomes" id="UP000325755">
    <property type="component" value="Chromosome"/>
</dbReference>